<dbReference type="STRING" id="158441.A0A226EUM9"/>
<keyword evidence="8" id="KW-1185">Reference proteome</keyword>
<evidence type="ECO:0000259" key="5">
    <source>
        <dbReference type="PROSITE" id="PS51036"/>
    </source>
</evidence>
<accession>A0A226EUM9</accession>
<evidence type="ECO:0000259" key="6">
    <source>
        <dbReference type="PROSITE" id="PS51205"/>
    </source>
</evidence>
<dbReference type="InterPro" id="IPR003123">
    <property type="entry name" value="VPS9"/>
</dbReference>
<dbReference type="GO" id="GO:0016192">
    <property type="term" value="P:vesicle-mediated transport"/>
    <property type="evidence" value="ECO:0007669"/>
    <property type="project" value="InterPro"/>
</dbReference>
<feature type="compositionally biased region" description="Gly residues" evidence="4">
    <location>
        <begin position="1"/>
        <end position="12"/>
    </location>
</feature>
<evidence type="ECO:0000256" key="1">
    <source>
        <dbReference type="ARBA" id="ARBA00022723"/>
    </source>
</evidence>
<dbReference type="InterPro" id="IPR002653">
    <property type="entry name" value="Znf_A20"/>
</dbReference>
<dbReference type="GO" id="GO:0005829">
    <property type="term" value="C:cytosol"/>
    <property type="evidence" value="ECO:0007669"/>
    <property type="project" value="TreeGrafter"/>
</dbReference>
<dbReference type="Gene3D" id="1.20.1050.80">
    <property type="entry name" value="VPS9 domain"/>
    <property type="match status" value="1"/>
</dbReference>
<dbReference type="GO" id="GO:0031267">
    <property type="term" value="F:small GTPase binding"/>
    <property type="evidence" value="ECO:0007669"/>
    <property type="project" value="TreeGrafter"/>
</dbReference>
<dbReference type="GO" id="GO:0005085">
    <property type="term" value="F:guanyl-nucleotide exchange factor activity"/>
    <property type="evidence" value="ECO:0007669"/>
    <property type="project" value="InterPro"/>
</dbReference>
<evidence type="ECO:0000256" key="4">
    <source>
        <dbReference type="SAM" id="MobiDB-lite"/>
    </source>
</evidence>
<sequence>MNSQYGHGGRGGPYNNQAASSISHSRGSKLKISAQDLMCKNNCGHYGNEVQEGYCSVCYKLYKQQQQLRQQQYAESPRDNDSFNIFGRSAISSGFATIPKAAKLSFDSLSSPLSGFAKFEEKKRHQAGHKSKSFRSVFRKSPTPSPSKSPDLKATSSKERPSSASSTPNHLGSSSPKMSPQRPQDTEKEQIRNEINTFLLQFPKQIVHDVVVKVKQCEAELTRACRTSNMAVEEISDIAQDFYRNFKGKVDMVPCYQSMTADDKELLMDLIEKYLTISLYKELFSPINTTTDDEDKDLLLQNRIRSLNWITCKHLDVILNERDQQVRDYVFQSINAIIGMDSVKPPQEKLLCITQCSHRILEALGMSKQAPTSADDFLPTLIYIVIKANPTRLQSNINFITRFCNASRLMSGESGYFFTNLCCVVSFIQNMKGESLSMTEEEFEDYVSGRTIPSESWDNYFSESLHSMEEMSNDLIEMKSRHDDFIRNVDVLRKNMQQKQEWVSKQVNVILKRTPLTFKLRKVPTNIDDEDVCSSQPSLPAPLQPVVISKLVKDVNLEPNKEPPPVTPTSTTTELRSSSDRPNSEDNCSNSNQDITATEIQSASQKSEIEIPVALEQEESRDIRGADQVLSSQMSLTDEFLSAEEKSGSEEETFYNEKKVESEAEKSSE</sequence>
<keyword evidence="1" id="KW-0479">Metal-binding</keyword>
<name>A0A226EUM9_FOLCA</name>
<feature type="domain" description="VPS9" evidence="6">
    <location>
        <begin position="294"/>
        <end position="437"/>
    </location>
</feature>
<keyword evidence="3" id="KW-0862">Zinc</keyword>
<dbReference type="Pfam" id="PF01754">
    <property type="entry name" value="zf-A20"/>
    <property type="match status" value="1"/>
</dbReference>
<dbReference type="Proteomes" id="UP000198287">
    <property type="component" value="Unassembled WGS sequence"/>
</dbReference>
<dbReference type="SMART" id="SM00259">
    <property type="entry name" value="ZnF_A20"/>
    <property type="match status" value="1"/>
</dbReference>
<evidence type="ECO:0000256" key="2">
    <source>
        <dbReference type="ARBA" id="ARBA00022771"/>
    </source>
</evidence>
<dbReference type="SUPFAM" id="SSF109993">
    <property type="entry name" value="VPS9 domain"/>
    <property type="match status" value="1"/>
</dbReference>
<evidence type="ECO:0000313" key="7">
    <source>
        <dbReference type="EMBL" id="OXA60867.1"/>
    </source>
</evidence>
<evidence type="ECO:0000256" key="3">
    <source>
        <dbReference type="ARBA" id="ARBA00022833"/>
    </source>
</evidence>
<dbReference type="EMBL" id="LNIX01000002">
    <property type="protein sequence ID" value="OXA60867.1"/>
    <property type="molecule type" value="Genomic_DNA"/>
</dbReference>
<dbReference type="InterPro" id="IPR045046">
    <property type="entry name" value="Vps9-like"/>
</dbReference>
<dbReference type="PROSITE" id="PS51036">
    <property type="entry name" value="ZF_A20"/>
    <property type="match status" value="1"/>
</dbReference>
<comment type="caution">
    <text evidence="7">The sequence shown here is derived from an EMBL/GenBank/DDBJ whole genome shotgun (WGS) entry which is preliminary data.</text>
</comment>
<feature type="region of interest" description="Disordered" evidence="4">
    <location>
        <begin position="120"/>
        <end position="188"/>
    </location>
</feature>
<keyword evidence="2" id="KW-0863">Zinc-finger</keyword>
<feature type="region of interest" description="Disordered" evidence="4">
    <location>
        <begin position="635"/>
        <end position="669"/>
    </location>
</feature>
<protein>
    <submittedName>
        <fullName evidence="7">Rab5 GDP/GTP exchange factor</fullName>
    </submittedName>
</protein>
<feature type="domain" description="A20-type" evidence="5">
    <location>
        <begin position="33"/>
        <end position="67"/>
    </location>
</feature>
<dbReference type="GO" id="GO:0003677">
    <property type="term" value="F:DNA binding"/>
    <property type="evidence" value="ECO:0007669"/>
    <property type="project" value="InterPro"/>
</dbReference>
<evidence type="ECO:0000313" key="8">
    <source>
        <dbReference type="Proteomes" id="UP000198287"/>
    </source>
</evidence>
<organism evidence="7 8">
    <name type="scientific">Folsomia candida</name>
    <name type="common">Springtail</name>
    <dbReference type="NCBI Taxonomy" id="158441"/>
    <lineage>
        <taxon>Eukaryota</taxon>
        <taxon>Metazoa</taxon>
        <taxon>Ecdysozoa</taxon>
        <taxon>Arthropoda</taxon>
        <taxon>Hexapoda</taxon>
        <taxon>Collembola</taxon>
        <taxon>Entomobryomorpha</taxon>
        <taxon>Isotomoidea</taxon>
        <taxon>Isotomidae</taxon>
        <taxon>Proisotominae</taxon>
        <taxon>Folsomia</taxon>
    </lineage>
</organism>
<dbReference type="Pfam" id="PF02204">
    <property type="entry name" value="VPS9"/>
    <property type="match status" value="1"/>
</dbReference>
<reference evidence="7 8" key="1">
    <citation type="submission" date="2015-12" db="EMBL/GenBank/DDBJ databases">
        <title>The genome of Folsomia candida.</title>
        <authorList>
            <person name="Faddeeva A."/>
            <person name="Derks M.F."/>
            <person name="Anvar Y."/>
            <person name="Smit S."/>
            <person name="Van Straalen N."/>
            <person name="Roelofs D."/>
        </authorList>
    </citation>
    <scope>NUCLEOTIDE SEQUENCE [LARGE SCALE GENOMIC DNA]</scope>
    <source>
        <strain evidence="7 8">VU population</strain>
        <tissue evidence="7">Whole body</tissue>
    </source>
</reference>
<dbReference type="PANTHER" id="PTHR23101">
    <property type="entry name" value="RAB GDP/GTP EXCHANGE FACTOR"/>
    <property type="match status" value="1"/>
</dbReference>
<feature type="region of interest" description="Disordered" evidence="4">
    <location>
        <begin position="1"/>
        <end position="21"/>
    </location>
</feature>
<feature type="compositionally biased region" description="Basic residues" evidence="4">
    <location>
        <begin position="124"/>
        <end position="133"/>
    </location>
</feature>
<dbReference type="GO" id="GO:0030139">
    <property type="term" value="C:endocytic vesicle"/>
    <property type="evidence" value="ECO:0007669"/>
    <property type="project" value="TreeGrafter"/>
</dbReference>
<dbReference type="SMART" id="SM00167">
    <property type="entry name" value="VPS9"/>
    <property type="match status" value="1"/>
</dbReference>
<feature type="compositionally biased region" description="Polar residues" evidence="4">
    <location>
        <begin position="162"/>
        <end position="183"/>
    </location>
</feature>
<dbReference type="Gene3D" id="1.10.246.120">
    <property type="match status" value="1"/>
</dbReference>
<dbReference type="GO" id="GO:0008270">
    <property type="term" value="F:zinc ion binding"/>
    <property type="evidence" value="ECO:0007669"/>
    <property type="project" value="UniProtKB-KW"/>
</dbReference>
<feature type="compositionally biased region" description="Basic and acidic residues" evidence="4">
    <location>
        <begin position="643"/>
        <end position="669"/>
    </location>
</feature>
<dbReference type="InterPro" id="IPR041545">
    <property type="entry name" value="DUF5601"/>
</dbReference>
<dbReference type="Pfam" id="PF18151">
    <property type="entry name" value="DUF5601"/>
    <property type="match status" value="1"/>
</dbReference>
<proteinExistence type="predicted"/>
<dbReference type="PANTHER" id="PTHR23101:SF122">
    <property type="entry name" value="RABAPTIN-5-ASSOCIATED EXCHANGE FACTOR FOR RAB5"/>
    <property type="match status" value="1"/>
</dbReference>
<dbReference type="Gene3D" id="1.20.5.4770">
    <property type="match status" value="1"/>
</dbReference>
<gene>
    <name evidence="7" type="ORF">Fcan01_06114</name>
</gene>
<feature type="compositionally biased region" description="Low complexity" evidence="4">
    <location>
        <begin position="134"/>
        <end position="149"/>
    </location>
</feature>
<dbReference type="PROSITE" id="PS51205">
    <property type="entry name" value="VPS9"/>
    <property type="match status" value="1"/>
</dbReference>
<dbReference type="OrthoDB" id="300289at2759"/>
<feature type="region of interest" description="Disordered" evidence="4">
    <location>
        <begin position="556"/>
        <end position="592"/>
    </location>
</feature>
<dbReference type="SUPFAM" id="SSF57716">
    <property type="entry name" value="Glucocorticoid receptor-like (DNA-binding domain)"/>
    <property type="match status" value="1"/>
</dbReference>
<dbReference type="InterPro" id="IPR037191">
    <property type="entry name" value="VPS9_dom_sf"/>
</dbReference>
<dbReference type="OMA" id="GHYQANV"/>
<dbReference type="AlphaFoldDB" id="A0A226EUM9"/>